<organism evidence="2 3">
    <name type="scientific">Heterostelium pallidum (strain ATCC 26659 / Pp 5 / PN500)</name>
    <name type="common">Cellular slime mold</name>
    <name type="synonym">Polysphondylium pallidum</name>
    <dbReference type="NCBI Taxonomy" id="670386"/>
    <lineage>
        <taxon>Eukaryota</taxon>
        <taxon>Amoebozoa</taxon>
        <taxon>Evosea</taxon>
        <taxon>Eumycetozoa</taxon>
        <taxon>Dictyostelia</taxon>
        <taxon>Acytosteliales</taxon>
        <taxon>Acytosteliaceae</taxon>
        <taxon>Heterostelium</taxon>
    </lineage>
</organism>
<comment type="caution">
    <text evidence="2">The sequence shown here is derived from an EMBL/GenBank/DDBJ whole genome shotgun (WGS) entry which is preliminary data.</text>
</comment>
<evidence type="ECO:0000256" key="1">
    <source>
        <dbReference type="SAM" id="Coils"/>
    </source>
</evidence>
<dbReference type="Proteomes" id="UP000001396">
    <property type="component" value="Unassembled WGS sequence"/>
</dbReference>
<evidence type="ECO:0000313" key="2">
    <source>
        <dbReference type="EMBL" id="EFA79367.1"/>
    </source>
</evidence>
<protein>
    <submittedName>
        <fullName evidence="2">Uncharacterized protein</fullName>
    </submittedName>
</protein>
<name>D3BGY3_HETP5</name>
<gene>
    <name evidence="2" type="ORF">PPL_07785</name>
</gene>
<dbReference type="InParanoid" id="D3BGY3"/>
<feature type="coiled-coil region" evidence="1">
    <location>
        <begin position="1219"/>
        <end position="1301"/>
    </location>
</feature>
<dbReference type="EMBL" id="ADBJ01000035">
    <property type="protein sequence ID" value="EFA79367.1"/>
    <property type="molecule type" value="Genomic_DNA"/>
</dbReference>
<sequence>MGRVILYLVLNCIKGNTFDEKDDYKYKSDFDNLQNISDDLRELLLELCDDKEHRIEYKGIVNHKWVQSKQLIQYIYSGDNIQKKDITLKDLYQIFKEKDEFSSEYIVFVSYYYDQDTLYLLEDTDRRHLYSVKTVSLFHINILKNCDKPTEHKEYQRLLTLYKTVLAEKNSLMAINMQKLLIPRPDSDVYKAADLLNYLSLLSSEVKATLLSTITSINIYDHYLEQSPLKVTPDIVESILMNNDCRALFKERYQKDMADYIVLVTDDKDQFSTLQSLQMKEIRSICMISLTINQKLKVKASDIYKQLVNVYSSLLNNNNKRSESDESNDIEAQERLQYLLPRVDSHMYNPYQLVYYLRVFVEQDKDEESVLSRPIAFSKYNDQLQVQSWDIHPKSIEELINQNYDYLKQYNMSISDYILLVSYTDTPDELHLLSSNRQPIYKFYTINAYCIKSLSDDSSLRNKNEYEQLVDLYESIYKERVIAFLQNIIPYELYSLLLPTIDHRNYEPVSIIHYIHILMSKNMDEIHERFCSPRDLRINDHQGISNHRLVQSKQLIHNIYNVDNVQKTNITLKDLYQLHKEKDELKNEYIVFVSYYYNQDTLYLLEDTNDRHLYSVSCGKPTEHKEYQRLLTLYKTLHEEKKPLSPIAINIQNMLMPKPDTDLYKASKLMKYLSLVSSDVKAILTTLTSINIYDQHFNHKAMIVTPDIVESIFMNNHYALFKEKHQMEMSDHIVLVTDDKDQFYTLQALPMKDIKSLCFISITINQQLQIKESALYDQLVNVYSSLLNKRSSESNSIPQERLQYLLPRIDSDEYNPYHIVYNINLYQAKPNQIGSVLLRSIAFSKYNDQLQVESWDITPKYVQSLVNQNYDYLKQYNMSISDYILLVSYTDTPDKRHLLSSNTKPIYKISTIHAYSIKNITLDDSPVIKSSEYEQLVDLYVSLLSERNDQLLTLIPEALCNMLLPKTHYKHYQPSNIIQYIHMLVSDEKLKSVIAQVNNVIPLSLYESYKEYKSIHQFSIMDYIAYLNHDYEQIKKNHSIEISNYLILGSIHEKPDSFFVLSYHSLFSMKSAYAFQITKVHDIIVPEYSPIHVALKGLYISLRKDKFSKIIGSMPQNIANIIAPPDSNIFKDKNMNIAYYINLIKSDSEIQTMINCMEEDLKGERNVHDLKIETLKRDLRNLNDYTAQNDKRISDITHEIHLLKNRNEAVKLRSSKEQVDINKQSLMNLKNSIDQLEKDRVESYEEMKIALSKGVKQKDDTELTKEEEKVEAVLLELSKKVDKLARELTDLEIKNQNNFNK</sequence>
<dbReference type="RefSeq" id="XP_020431488.1">
    <property type="nucleotide sequence ID" value="XM_020578619.1"/>
</dbReference>
<reference evidence="2 3" key="1">
    <citation type="journal article" date="2011" name="Genome Res.">
        <title>Phylogeny-wide analysis of social amoeba genomes highlights ancient origins for complex intercellular communication.</title>
        <authorList>
            <person name="Heidel A.J."/>
            <person name="Lawal H.M."/>
            <person name="Felder M."/>
            <person name="Schilde C."/>
            <person name="Helps N.R."/>
            <person name="Tunggal B."/>
            <person name="Rivero F."/>
            <person name="John U."/>
            <person name="Schleicher M."/>
            <person name="Eichinger L."/>
            <person name="Platzer M."/>
            <person name="Noegel A.A."/>
            <person name="Schaap P."/>
            <person name="Gloeckner G."/>
        </authorList>
    </citation>
    <scope>NUCLEOTIDE SEQUENCE [LARGE SCALE GENOMIC DNA]</scope>
    <source>
        <strain evidence="3">ATCC 26659 / Pp 5 / PN500</strain>
    </source>
</reference>
<evidence type="ECO:0000313" key="3">
    <source>
        <dbReference type="Proteomes" id="UP000001396"/>
    </source>
</evidence>
<keyword evidence="1" id="KW-0175">Coiled coil</keyword>
<accession>D3BGY3</accession>
<proteinExistence type="predicted"/>
<dbReference type="GeneID" id="31363266"/>
<keyword evidence="3" id="KW-1185">Reference proteome</keyword>